<reference evidence="2 4" key="2">
    <citation type="submission" date="2018-07" db="EMBL/GenBank/DDBJ databases">
        <title>The Genome Sequence of Enterococcus sp. DIV0659b.</title>
        <authorList>
            <consortium name="The Broad Institute Genomics Platform"/>
            <consortium name="The Broad Institute Genomic Center for Infectious Diseases"/>
            <person name="Earl A."/>
            <person name="Manson A."/>
            <person name="Schwartman J."/>
            <person name="Gilmore M."/>
            <person name="Abouelleil A."/>
            <person name="Cao P."/>
            <person name="Chapman S."/>
            <person name="Cusick C."/>
            <person name="Shea T."/>
            <person name="Young S."/>
            <person name="Neafsey D."/>
            <person name="Nusbaum C."/>
            <person name="Birren B."/>
        </authorList>
    </citation>
    <scope>NUCLEOTIDE SEQUENCE [LARGE SCALE GENOMIC DNA]</scope>
    <source>
        <strain evidence="2 4">4G2_DIV0659</strain>
    </source>
</reference>
<dbReference type="InterPro" id="IPR029058">
    <property type="entry name" value="AB_hydrolase_fold"/>
</dbReference>
<dbReference type="Gene3D" id="1.20.1440.110">
    <property type="entry name" value="acylaminoacyl peptidase"/>
    <property type="match status" value="1"/>
</dbReference>
<dbReference type="PANTHER" id="PTHR22946:SF12">
    <property type="entry name" value="CONIDIAL PIGMENT BIOSYNTHESIS PROTEIN AYG1 (AFU_ORTHOLOGUE AFUA_2G17550)"/>
    <property type="match status" value="1"/>
</dbReference>
<dbReference type="RefSeq" id="WP_086331850.1">
    <property type="nucleotide sequence ID" value="NZ_NGLE02000001.1"/>
</dbReference>
<organism evidence="3">
    <name type="scientific">Candidatus Enterococcus mansonii</name>
    <dbReference type="NCBI Taxonomy" id="1834181"/>
    <lineage>
        <taxon>Bacteria</taxon>
        <taxon>Bacillati</taxon>
        <taxon>Bacillota</taxon>
        <taxon>Bacilli</taxon>
        <taxon>Lactobacillales</taxon>
        <taxon>Enterococcaceae</taxon>
        <taxon>Enterococcus</taxon>
    </lineage>
</organism>
<dbReference type="OrthoDB" id="9812921at2"/>
<sequence>MNLRKRPPAQGFGRMLAHGLGVEEFVQLMGRTELNTNTLNRVENPEDFIDVCLDIGDKAYKYAEKELALGHKETASTFFLNACGVYRVADYGLIEPNEEKLMVYKKVPDSFMRGKELSIYDKVVKVEIPFEHATMPGYLTIPEDAPSDVPVVIVIAGATGYKEENYSLAHRYWERGFATLIFDGPGQGESMLFRGYTYTVDNFEKALKAAIDFIHADERVGDKIALQGISYGGYLASRSACFLNDEIEAIVCRGGCSQTDQLTVPRNHAYLRNFKVKFNESDDEKAKAISSQMNIEPYLHQITVPLLVQHTEQDLVCGVKGAKTIFEKASSVDKEYYEIPGSLHCGDDYDDTVASYAADWVTDRLMK</sequence>
<evidence type="ECO:0000313" key="4">
    <source>
        <dbReference type="Proteomes" id="UP000195139"/>
    </source>
</evidence>
<dbReference type="STRING" id="1834181.A5880_003010"/>
<dbReference type="PANTHER" id="PTHR22946">
    <property type="entry name" value="DIENELACTONE HYDROLASE DOMAIN-CONTAINING PROTEIN-RELATED"/>
    <property type="match status" value="1"/>
</dbReference>
<dbReference type="AlphaFoldDB" id="A0A242C6F7"/>
<reference evidence="3" key="1">
    <citation type="submission" date="2017-05" db="EMBL/GenBank/DDBJ databases">
        <title>The Genome Sequence of Enterococcus sp. 4G2_DIV0659.</title>
        <authorList>
            <consortium name="The Broad Institute Genomics Platform"/>
            <consortium name="The Broad Institute Genomic Center for Infectious Diseases"/>
            <person name="Earl A."/>
            <person name="Manson A."/>
            <person name="Schwartman J."/>
            <person name="Gilmore M."/>
            <person name="Abouelleil A."/>
            <person name="Cao P."/>
            <person name="Chapman S."/>
            <person name="Cusick C."/>
            <person name="Shea T."/>
            <person name="Young S."/>
            <person name="Neafsey D."/>
            <person name="Nusbaum C."/>
            <person name="Birren B."/>
        </authorList>
    </citation>
    <scope>NUCLEOTIDE SEQUENCE [LARGE SCALE GENOMIC DNA]</scope>
    <source>
        <strain evidence="3">4G2_DIV0659</strain>
    </source>
</reference>
<dbReference type="Gene3D" id="3.40.50.1820">
    <property type="entry name" value="alpha/beta hydrolase"/>
    <property type="match status" value="1"/>
</dbReference>
<accession>A0A242C6F7</accession>
<name>A0A242C6F7_9ENTE</name>
<evidence type="ECO:0000313" key="3">
    <source>
        <dbReference type="EMBL" id="OTO05835.1"/>
    </source>
</evidence>
<dbReference type="Proteomes" id="UP000195139">
    <property type="component" value="Unassembled WGS sequence"/>
</dbReference>
<dbReference type="SUPFAM" id="SSF53474">
    <property type="entry name" value="alpha/beta-Hydrolases"/>
    <property type="match status" value="1"/>
</dbReference>
<evidence type="ECO:0000313" key="2">
    <source>
        <dbReference type="EMBL" id="MEI5993191.1"/>
    </source>
</evidence>
<dbReference type="InterPro" id="IPR010520">
    <property type="entry name" value="FrsA-like"/>
</dbReference>
<keyword evidence="1" id="KW-0378">Hydrolase</keyword>
<dbReference type="EMBL" id="NGLE02000001">
    <property type="protein sequence ID" value="MEI5993191.1"/>
    <property type="molecule type" value="Genomic_DNA"/>
</dbReference>
<keyword evidence="4" id="KW-1185">Reference proteome</keyword>
<protein>
    <recommendedName>
        <fullName evidence="5">Serine aminopeptidase S33 domain-containing protein</fullName>
    </recommendedName>
</protein>
<gene>
    <name evidence="2" type="ORF">A5880_000732</name>
    <name evidence="3" type="ORF">A5880_003010</name>
</gene>
<dbReference type="GO" id="GO:0016787">
    <property type="term" value="F:hydrolase activity"/>
    <property type="evidence" value="ECO:0007669"/>
    <property type="project" value="UniProtKB-KW"/>
</dbReference>
<evidence type="ECO:0008006" key="5">
    <source>
        <dbReference type="Google" id="ProtNLM"/>
    </source>
</evidence>
<proteinExistence type="predicted"/>
<dbReference type="EMBL" id="NGLE01000004">
    <property type="protein sequence ID" value="OTO05835.1"/>
    <property type="molecule type" value="Genomic_DNA"/>
</dbReference>
<dbReference type="Pfam" id="PF06500">
    <property type="entry name" value="FrsA-like"/>
    <property type="match status" value="1"/>
</dbReference>
<dbReference type="InterPro" id="IPR050261">
    <property type="entry name" value="FrsA_esterase"/>
</dbReference>
<evidence type="ECO:0000256" key="1">
    <source>
        <dbReference type="ARBA" id="ARBA00022801"/>
    </source>
</evidence>
<comment type="caution">
    <text evidence="3">The sequence shown here is derived from an EMBL/GenBank/DDBJ whole genome shotgun (WGS) entry which is preliminary data.</text>
</comment>